<evidence type="ECO:0000256" key="2">
    <source>
        <dbReference type="ARBA" id="ARBA00022553"/>
    </source>
</evidence>
<dbReference type="Pfam" id="PF00550">
    <property type="entry name" value="PP-binding"/>
    <property type="match status" value="1"/>
</dbReference>
<keyword evidence="3" id="KW-0963">Cytoplasm</keyword>
<dbReference type="NCBIfam" id="NF006031">
    <property type="entry name" value="PRK08172.1"/>
    <property type="match status" value="1"/>
</dbReference>
<dbReference type="PANTHER" id="PTHR20863:SF76">
    <property type="entry name" value="CARRIER DOMAIN-CONTAINING PROTEIN"/>
    <property type="match status" value="1"/>
</dbReference>
<dbReference type="GO" id="GO:0016020">
    <property type="term" value="C:membrane"/>
    <property type="evidence" value="ECO:0007669"/>
    <property type="project" value="GOC"/>
</dbReference>
<name>A0A2K4MUF2_9NEIS</name>
<keyword evidence="3" id="KW-0443">Lipid metabolism</keyword>
<dbReference type="InterPro" id="IPR009081">
    <property type="entry name" value="PP-bd_ACP"/>
</dbReference>
<comment type="function">
    <text evidence="3">Carrier of the growing fatty acid chain in fatty acid biosynthesis.</text>
</comment>
<dbReference type="EMBL" id="PPTF01000002">
    <property type="protein sequence ID" value="POB00603.1"/>
    <property type="molecule type" value="Genomic_DNA"/>
</dbReference>
<dbReference type="PANTHER" id="PTHR20863">
    <property type="entry name" value="ACYL CARRIER PROTEIN"/>
    <property type="match status" value="1"/>
</dbReference>
<dbReference type="SUPFAM" id="SSF47336">
    <property type="entry name" value="ACP-like"/>
    <property type="match status" value="1"/>
</dbReference>
<dbReference type="GO" id="GO:0005829">
    <property type="term" value="C:cytosol"/>
    <property type="evidence" value="ECO:0007669"/>
    <property type="project" value="TreeGrafter"/>
</dbReference>
<keyword evidence="3" id="KW-0276">Fatty acid metabolism</keyword>
<keyword evidence="3" id="KW-0275">Fatty acid biosynthesis</keyword>
<comment type="similarity">
    <text evidence="3">Belongs to the acyl carrier protein (ACP) family.</text>
</comment>
<proteinExistence type="inferred from homology"/>
<keyword evidence="2 3" id="KW-0597">Phosphoprotein</keyword>
<comment type="caution">
    <text evidence="5">The sequence shown here is derived from an EMBL/GenBank/DDBJ whole genome shotgun (WGS) entry which is preliminary data.</text>
</comment>
<dbReference type="PROSITE" id="PS50075">
    <property type="entry name" value="CARRIER"/>
    <property type="match status" value="1"/>
</dbReference>
<dbReference type="AlphaFoldDB" id="A0A2K4MUF2"/>
<protein>
    <recommendedName>
        <fullName evidence="3">Acyl carrier protein</fullName>
        <shortName evidence="3">ACP</shortName>
    </recommendedName>
</protein>
<feature type="modified residue" description="O-(pantetheine 4'-phosphoryl)serine" evidence="3">
    <location>
        <position position="49"/>
    </location>
</feature>
<dbReference type="Gene3D" id="1.10.1200.10">
    <property type="entry name" value="ACP-like"/>
    <property type="match status" value="1"/>
</dbReference>
<dbReference type="InterPro" id="IPR003231">
    <property type="entry name" value="ACP"/>
</dbReference>
<dbReference type="GO" id="GO:0009245">
    <property type="term" value="P:lipid A biosynthetic process"/>
    <property type="evidence" value="ECO:0007669"/>
    <property type="project" value="TreeGrafter"/>
</dbReference>
<keyword evidence="6" id="KW-1185">Reference proteome</keyword>
<dbReference type="GO" id="GO:0000035">
    <property type="term" value="F:acyl binding"/>
    <property type="evidence" value="ECO:0007669"/>
    <property type="project" value="TreeGrafter"/>
</dbReference>
<comment type="subcellular location">
    <subcellularLocation>
        <location evidence="3">Cytoplasm</location>
    </subcellularLocation>
</comment>
<dbReference type="HAMAP" id="MF_01217">
    <property type="entry name" value="Acyl_carrier"/>
    <property type="match status" value="1"/>
</dbReference>
<organism evidence="5 6">
    <name type="scientific">Chromobacterium sinusclupearum</name>
    <dbReference type="NCBI Taxonomy" id="2077146"/>
    <lineage>
        <taxon>Bacteria</taxon>
        <taxon>Pseudomonadati</taxon>
        <taxon>Pseudomonadota</taxon>
        <taxon>Betaproteobacteria</taxon>
        <taxon>Neisseriales</taxon>
        <taxon>Chromobacteriaceae</taxon>
        <taxon>Chromobacterium</taxon>
    </lineage>
</organism>
<feature type="domain" description="Carrier" evidence="4">
    <location>
        <begin position="14"/>
        <end position="89"/>
    </location>
</feature>
<dbReference type="GO" id="GO:0000036">
    <property type="term" value="F:acyl carrier activity"/>
    <property type="evidence" value="ECO:0007669"/>
    <property type="project" value="UniProtKB-UniRule"/>
</dbReference>
<dbReference type="UniPathway" id="UPA00094"/>
<evidence type="ECO:0000313" key="6">
    <source>
        <dbReference type="Proteomes" id="UP000236416"/>
    </source>
</evidence>
<accession>A0A2K4MUF2</accession>
<gene>
    <name evidence="5" type="primary">iacP</name>
    <name evidence="3" type="synonym">acpP</name>
    <name evidence="5" type="synonym">sipF</name>
    <name evidence="5" type="ORF">C2134_00605</name>
</gene>
<evidence type="ECO:0000256" key="3">
    <source>
        <dbReference type="HAMAP-Rule" id="MF_01217"/>
    </source>
</evidence>
<comment type="pathway">
    <text evidence="3">Lipid metabolism; fatty acid biosynthesis.</text>
</comment>
<evidence type="ECO:0000256" key="1">
    <source>
        <dbReference type="ARBA" id="ARBA00022450"/>
    </source>
</evidence>
<keyword evidence="3" id="KW-0444">Lipid biosynthesis</keyword>
<dbReference type="InterPro" id="IPR036736">
    <property type="entry name" value="ACP-like_sf"/>
</dbReference>
<dbReference type="Proteomes" id="UP000236416">
    <property type="component" value="Unassembled WGS sequence"/>
</dbReference>
<sequence length="100" mass="10937">MACISMRGTCAMYPSIEQSVLALMTEHLSVDPAQLQPETQLVDQLYLDSLDLMDLLLTLNDAFDIELGVEDLVSIKTVADVCRVVERRLAGAGQREGGQP</sequence>
<evidence type="ECO:0000259" key="4">
    <source>
        <dbReference type="PROSITE" id="PS50075"/>
    </source>
</evidence>
<reference evidence="5 6" key="1">
    <citation type="submission" date="2018-01" db="EMBL/GenBank/DDBJ databases">
        <title>Genomic Sequence of Chromobacterium MWU13-2610 from wild cranberry bogs within the Cape Cod National Seashore.</title>
        <authorList>
            <person name="O'Hara-Hanley K."/>
            <person name="Soby S."/>
            <person name="Harrison A."/>
        </authorList>
    </citation>
    <scope>NUCLEOTIDE SEQUENCE [LARGE SCALE GENOMIC DNA]</scope>
    <source>
        <strain evidence="5 6">MWU13-2610</strain>
    </source>
</reference>
<comment type="PTM">
    <text evidence="3">4'-phosphopantetheine is transferred from CoA to a specific serine of apo-ACP by AcpS. This modification is essential for activity because fatty acids are bound in thioester linkage to the sulfhydryl of the prosthetic group.</text>
</comment>
<keyword evidence="1 3" id="KW-0596">Phosphopantetheine</keyword>
<evidence type="ECO:0000313" key="5">
    <source>
        <dbReference type="EMBL" id="POB00603.1"/>
    </source>
</evidence>